<sequence length="134" mass="15962">MKLMIKNIKTLMEQCGYTPIDLCETSGLNEQQYNELNNLLNNYCFLNARVKDILHNTDYSLEEILYSKYYWFTKYKDLLEIYVGEDPTLFDFQMQIFDQIIGTLKGEVDWPLMQAIDENKPWLSPTLVKELWLV</sequence>
<dbReference type="EMBL" id="JACRSP010000005">
    <property type="protein sequence ID" value="MBC8537136.1"/>
    <property type="molecule type" value="Genomic_DNA"/>
</dbReference>
<protein>
    <submittedName>
        <fullName evidence="1">Uncharacterized protein</fullName>
    </submittedName>
</protein>
<dbReference type="Proteomes" id="UP000620366">
    <property type="component" value="Unassembled WGS sequence"/>
</dbReference>
<accession>A0A926DFB3</accession>
<reference evidence="1" key="1">
    <citation type="submission" date="2020-08" db="EMBL/GenBank/DDBJ databases">
        <title>Genome public.</title>
        <authorList>
            <person name="Liu C."/>
            <person name="Sun Q."/>
        </authorList>
    </citation>
    <scope>NUCLEOTIDE SEQUENCE</scope>
    <source>
        <strain evidence="1">BX7</strain>
    </source>
</reference>
<gene>
    <name evidence="1" type="ORF">H8695_10595</name>
</gene>
<proteinExistence type="predicted"/>
<comment type="caution">
    <text evidence="1">The sequence shown here is derived from an EMBL/GenBank/DDBJ whole genome shotgun (WGS) entry which is preliminary data.</text>
</comment>
<name>A0A926DFB3_9FIRM</name>
<evidence type="ECO:0000313" key="2">
    <source>
        <dbReference type="Proteomes" id="UP000620366"/>
    </source>
</evidence>
<dbReference type="AlphaFoldDB" id="A0A926DFB3"/>
<keyword evidence="2" id="KW-1185">Reference proteome</keyword>
<dbReference type="RefSeq" id="WP_249301448.1">
    <property type="nucleotide sequence ID" value="NZ_JACRSP010000005.1"/>
</dbReference>
<evidence type="ECO:0000313" key="1">
    <source>
        <dbReference type="EMBL" id="MBC8537136.1"/>
    </source>
</evidence>
<organism evidence="1 2">
    <name type="scientific">Feifania hominis</name>
    <dbReference type="NCBI Taxonomy" id="2763660"/>
    <lineage>
        <taxon>Bacteria</taxon>
        <taxon>Bacillati</taxon>
        <taxon>Bacillota</taxon>
        <taxon>Clostridia</taxon>
        <taxon>Eubacteriales</taxon>
        <taxon>Feifaniaceae</taxon>
        <taxon>Feifania</taxon>
    </lineage>
</organism>